<organism evidence="7 8">
    <name type="scientific">Calothrix parietina FACHB-288</name>
    <dbReference type="NCBI Taxonomy" id="2692896"/>
    <lineage>
        <taxon>Bacteria</taxon>
        <taxon>Bacillati</taxon>
        <taxon>Cyanobacteriota</taxon>
        <taxon>Cyanophyceae</taxon>
        <taxon>Nostocales</taxon>
        <taxon>Calotrichaceae</taxon>
        <taxon>Calothrix</taxon>
    </lineage>
</organism>
<protein>
    <submittedName>
        <fullName evidence="7">ShlB/FhaC/HecB family hemolysin secretion/activation protein</fullName>
    </submittedName>
</protein>
<feature type="domain" description="Polypeptide-transport-associated ShlB-type" evidence="6">
    <location>
        <begin position="100"/>
        <end position="174"/>
    </location>
</feature>
<dbReference type="EMBL" id="JACJQH010000015">
    <property type="protein sequence ID" value="MBD2196054.1"/>
    <property type="molecule type" value="Genomic_DNA"/>
</dbReference>
<dbReference type="InterPro" id="IPR013686">
    <property type="entry name" value="Polypept-transport_assoc_ShlB"/>
</dbReference>
<evidence type="ECO:0000256" key="1">
    <source>
        <dbReference type="ARBA" id="ARBA00022452"/>
    </source>
</evidence>
<accession>A0ABR8A8S6</accession>
<feature type="region of interest" description="Disordered" evidence="4">
    <location>
        <begin position="80"/>
        <end position="100"/>
    </location>
</feature>
<evidence type="ECO:0000313" key="7">
    <source>
        <dbReference type="EMBL" id="MBD2196054.1"/>
    </source>
</evidence>
<dbReference type="InterPro" id="IPR005565">
    <property type="entry name" value="Hemolysn_activator_HlyB_C"/>
</dbReference>
<sequence>MYFLLQKFVAGIVLLFSSSLVIAGIFPNYADAKLATAISTAASNTSLHPNSQREEKGQGAGGLVLPYRDPFVPNSAGELEMAQATPTPEASPTPDSPPITVTKIDLQGSSFAESAAIQSILKTVEGQTVSLARLKNIADQITGWYFQQGYITSEAIVDESSIKDGVVRIQVIEGTIEEIQFDPPTKRIHPDYVRSRLGMGTHKPFSPSKLEEQLRLLQIDPLFSKVEASVRPGTNRGQSIVVVRLTEAEPFDLNLSADNYSPPSLGSERLGIGAIYRNLTGIGDQISANYYFTTKSGGSNLYDFSYQVPLNPMNGTLQLRTAINKVKVVQAPFDIFDIRGESTLYEITYRQPIVRSLAQEFALSLGFSVQNGQTFTFAGPTPFGIGPDNDGNSQTRTIRFSQDYVQRSLEGVWGLRSQFNFGIGAFDATINDDPKPDGRFFSWLLQLQRQQKLSQNHLLIAQLDLQLTPNGLLPSQQFVIGGGQSVRGYRQNVRAGDNGLRLSIENRIGLQKNPDNGQDVLQLAPFFDLGYIWNVDSNPNLIQRQKFISGLGLGVLWKPLPDFNLRLDYAVPLIELDDRGTNAQDDGLYFSVGLHL</sequence>
<dbReference type="PANTHER" id="PTHR34597">
    <property type="entry name" value="SLR1661 PROTEIN"/>
    <property type="match status" value="1"/>
</dbReference>
<dbReference type="PANTHER" id="PTHR34597:SF1">
    <property type="entry name" value="HEME_HEMOPEXIN TRANSPORTER PROTEIN HUXB"/>
    <property type="match status" value="1"/>
</dbReference>
<evidence type="ECO:0000256" key="4">
    <source>
        <dbReference type="SAM" id="MobiDB-lite"/>
    </source>
</evidence>
<evidence type="ECO:0000256" key="2">
    <source>
        <dbReference type="ARBA" id="ARBA00022692"/>
    </source>
</evidence>
<reference evidence="7 8" key="1">
    <citation type="journal article" date="2020" name="ISME J.">
        <title>Comparative genomics reveals insights into cyanobacterial evolution and habitat adaptation.</title>
        <authorList>
            <person name="Chen M.Y."/>
            <person name="Teng W.K."/>
            <person name="Zhao L."/>
            <person name="Hu C.X."/>
            <person name="Zhou Y.K."/>
            <person name="Han B.P."/>
            <person name="Song L.R."/>
            <person name="Shu W.S."/>
        </authorList>
    </citation>
    <scope>NUCLEOTIDE SEQUENCE [LARGE SCALE GENOMIC DNA]</scope>
    <source>
        <strain evidence="7 8">FACHB-288</strain>
    </source>
</reference>
<evidence type="ECO:0000259" key="5">
    <source>
        <dbReference type="Pfam" id="PF03865"/>
    </source>
</evidence>
<gene>
    <name evidence="7" type="ORF">H6G24_11185</name>
</gene>
<keyword evidence="8" id="KW-1185">Reference proteome</keyword>
<keyword evidence="3" id="KW-0998">Cell outer membrane</keyword>
<keyword evidence="1" id="KW-1134">Transmembrane beta strand</keyword>
<dbReference type="RefSeq" id="WP_190540805.1">
    <property type="nucleotide sequence ID" value="NZ_CAWPNO010000046.1"/>
</dbReference>
<keyword evidence="1" id="KW-0472">Membrane</keyword>
<evidence type="ECO:0000256" key="3">
    <source>
        <dbReference type="ARBA" id="ARBA00023237"/>
    </source>
</evidence>
<dbReference type="Gene3D" id="3.10.20.310">
    <property type="entry name" value="membrane protein fhac"/>
    <property type="match status" value="1"/>
</dbReference>
<evidence type="ECO:0000313" key="8">
    <source>
        <dbReference type="Proteomes" id="UP000658514"/>
    </source>
</evidence>
<dbReference type="Pfam" id="PF03865">
    <property type="entry name" value="ShlB"/>
    <property type="match status" value="1"/>
</dbReference>
<evidence type="ECO:0000259" key="6">
    <source>
        <dbReference type="Pfam" id="PF08479"/>
    </source>
</evidence>
<keyword evidence="2" id="KW-0812">Transmembrane</keyword>
<dbReference type="Proteomes" id="UP000658514">
    <property type="component" value="Unassembled WGS sequence"/>
</dbReference>
<name>A0ABR8A8S6_9CYAN</name>
<dbReference type="Pfam" id="PF08479">
    <property type="entry name" value="POTRA_2"/>
    <property type="match status" value="1"/>
</dbReference>
<dbReference type="InterPro" id="IPR051544">
    <property type="entry name" value="TPS_OM_transporter"/>
</dbReference>
<proteinExistence type="predicted"/>
<feature type="domain" description="Haemolysin activator HlyB C-terminal" evidence="5">
    <location>
        <begin position="237"/>
        <end position="555"/>
    </location>
</feature>
<comment type="caution">
    <text evidence="7">The sequence shown here is derived from an EMBL/GenBank/DDBJ whole genome shotgun (WGS) entry which is preliminary data.</text>
</comment>
<dbReference type="Gene3D" id="2.40.160.50">
    <property type="entry name" value="membrane protein fhac: a member of the omp85/tpsb transporter family"/>
    <property type="match status" value="1"/>
</dbReference>